<protein>
    <submittedName>
        <fullName evidence="3">HIRAN domain-containing protein</fullName>
    </submittedName>
</protein>
<comment type="caution">
    <text evidence="3">The sequence shown here is derived from an EMBL/GenBank/DDBJ whole genome shotgun (WGS) entry which is preliminary data.</text>
</comment>
<proteinExistence type="predicted"/>
<keyword evidence="2" id="KW-1133">Transmembrane helix</keyword>
<dbReference type="RefSeq" id="WP_290289543.1">
    <property type="nucleotide sequence ID" value="NZ_CP047211.1"/>
</dbReference>
<feature type="region of interest" description="Disordered" evidence="1">
    <location>
        <begin position="128"/>
        <end position="197"/>
    </location>
</feature>
<accession>A0ABV7ZRU0</accession>
<organism evidence="3 4">
    <name type="scientific">Corynebacterium hansenii</name>
    <dbReference type="NCBI Taxonomy" id="394964"/>
    <lineage>
        <taxon>Bacteria</taxon>
        <taxon>Bacillati</taxon>
        <taxon>Actinomycetota</taxon>
        <taxon>Actinomycetes</taxon>
        <taxon>Mycobacteriales</taxon>
        <taxon>Corynebacteriaceae</taxon>
        <taxon>Corynebacterium</taxon>
    </lineage>
</organism>
<dbReference type="EMBL" id="JBHRZN010000002">
    <property type="protein sequence ID" value="MFC3850111.1"/>
    <property type="molecule type" value="Genomic_DNA"/>
</dbReference>
<evidence type="ECO:0000256" key="1">
    <source>
        <dbReference type="SAM" id="MobiDB-lite"/>
    </source>
</evidence>
<keyword evidence="4" id="KW-1185">Reference proteome</keyword>
<dbReference type="Proteomes" id="UP001595751">
    <property type="component" value="Unassembled WGS sequence"/>
</dbReference>
<keyword evidence="2" id="KW-0812">Transmembrane</keyword>
<feature type="transmembrane region" description="Helical" evidence="2">
    <location>
        <begin position="199"/>
        <end position="217"/>
    </location>
</feature>
<feature type="compositionally biased region" description="Low complexity" evidence="1">
    <location>
        <begin position="133"/>
        <end position="147"/>
    </location>
</feature>
<evidence type="ECO:0000313" key="4">
    <source>
        <dbReference type="Proteomes" id="UP001595751"/>
    </source>
</evidence>
<sequence length="218" mass="23688">MAASKSATVAAVGEHAYKPALRNVPGGEVWVELIPEPDNPYDSHAISVRYRGNVIAYVPRDRTGRYWNNVCRIVASGKTPTAKAKIYHSSGDFHEVSLFILAGDRGLGSTAGLVAKADSYDVPGAYRKTAGAPRKSSSSQPRLSAPSEKFGAPRPSDVAFTDRDRQREAQRRRLEQEKRDREITRAANPTEDNKSGESTAGLIVVIGAILFLLLLLVL</sequence>
<evidence type="ECO:0000313" key="3">
    <source>
        <dbReference type="EMBL" id="MFC3850111.1"/>
    </source>
</evidence>
<dbReference type="Gene3D" id="3.30.70.2330">
    <property type="match status" value="1"/>
</dbReference>
<gene>
    <name evidence="3" type="ORF">ACFORJ_08020</name>
</gene>
<reference evidence="4" key="1">
    <citation type="journal article" date="2019" name="Int. J. Syst. Evol. Microbiol.">
        <title>The Global Catalogue of Microorganisms (GCM) 10K type strain sequencing project: providing services to taxonomists for standard genome sequencing and annotation.</title>
        <authorList>
            <consortium name="The Broad Institute Genomics Platform"/>
            <consortium name="The Broad Institute Genome Sequencing Center for Infectious Disease"/>
            <person name="Wu L."/>
            <person name="Ma J."/>
        </authorList>
    </citation>
    <scope>NUCLEOTIDE SEQUENCE [LARGE SCALE GENOMIC DNA]</scope>
    <source>
        <strain evidence="4">CCUG 53252</strain>
    </source>
</reference>
<feature type="compositionally biased region" description="Basic and acidic residues" evidence="1">
    <location>
        <begin position="160"/>
        <end position="184"/>
    </location>
</feature>
<evidence type="ECO:0000256" key="2">
    <source>
        <dbReference type="SAM" id="Phobius"/>
    </source>
</evidence>
<name>A0ABV7ZRU0_9CORY</name>
<keyword evidence="2" id="KW-0472">Membrane</keyword>